<keyword evidence="6 9" id="KW-0472">Membrane</keyword>
<gene>
    <name evidence="10" type="primary">ckap4</name>
</gene>
<dbReference type="Gene3D" id="1.10.287.1490">
    <property type="match status" value="1"/>
</dbReference>
<dbReference type="CTD" id="10970"/>
<evidence type="ECO:0000256" key="4">
    <source>
        <dbReference type="ARBA" id="ARBA00022490"/>
    </source>
</evidence>
<dbReference type="AlphaFoldDB" id="A0A672GDK5"/>
<evidence type="ECO:0000256" key="3">
    <source>
        <dbReference type="ARBA" id="ARBA00022475"/>
    </source>
</evidence>
<keyword evidence="9" id="KW-1133">Transmembrane helix</keyword>
<dbReference type="PANTHER" id="PTHR45161">
    <property type="entry name" value="CYTOSKELETON-ASSOCIATED PROTEIN 4"/>
    <property type="match status" value="1"/>
</dbReference>
<dbReference type="FunCoup" id="A0A672GDK5">
    <property type="interactions" value="96"/>
</dbReference>
<evidence type="ECO:0000256" key="5">
    <source>
        <dbReference type="ARBA" id="ARBA00022553"/>
    </source>
</evidence>
<evidence type="ECO:0000313" key="10">
    <source>
        <dbReference type="Ensembl" id="ENSSFAP00005016357.1"/>
    </source>
</evidence>
<keyword evidence="9" id="KW-0812">Transmembrane</keyword>
<evidence type="ECO:0000256" key="2">
    <source>
        <dbReference type="ARBA" id="ARBA00004496"/>
    </source>
</evidence>
<name>A0A672GDK5_SALFA</name>
<keyword evidence="7" id="KW-0175">Coiled coil</keyword>
<dbReference type="GeneID" id="115404217"/>
<keyword evidence="11" id="KW-1185">Reference proteome</keyword>
<dbReference type="GO" id="GO:0005886">
    <property type="term" value="C:plasma membrane"/>
    <property type="evidence" value="ECO:0007669"/>
    <property type="project" value="UniProtKB-SubCell"/>
</dbReference>
<organism evidence="10 11">
    <name type="scientific">Salarias fasciatus</name>
    <name type="common">Jewelled blenny</name>
    <name type="synonym">Blennius fasciatus</name>
    <dbReference type="NCBI Taxonomy" id="181472"/>
    <lineage>
        <taxon>Eukaryota</taxon>
        <taxon>Metazoa</taxon>
        <taxon>Chordata</taxon>
        <taxon>Craniata</taxon>
        <taxon>Vertebrata</taxon>
        <taxon>Euteleostomi</taxon>
        <taxon>Actinopterygii</taxon>
        <taxon>Neopterygii</taxon>
        <taxon>Teleostei</taxon>
        <taxon>Neoteleostei</taxon>
        <taxon>Acanthomorphata</taxon>
        <taxon>Ovalentaria</taxon>
        <taxon>Blenniimorphae</taxon>
        <taxon>Blenniiformes</taxon>
        <taxon>Blennioidei</taxon>
        <taxon>Blenniidae</taxon>
        <taxon>Salariinae</taxon>
        <taxon>Salarias</taxon>
    </lineage>
</organism>
<feature type="coiled-coil region" evidence="7">
    <location>
        <begin position="403"/>
        <end position="479"/>
    </location>
</feature>
<dbReference type="OrthoDB" id="9944809at2759"/>
<reference evidence="10" key="3">
    <citation type="submission" date="2025-09" db="UniProtKB">
        <authorList>
            <consortium name="Ensembl"/>
        </authorList>
    </citation>
    <scope>IDENTIFICATION</scope>
</reference>
<evidence type="ECO:0000256" key="7">
    <source>
        <dbReference type="SAM" id="Coils"/>
    </source>
</evidence>
<keyword evidence="5" id="KW-0597">Phosphoprotein</keyword>
<dbReference type="Ensembl" id="ENSSFAT00005017005.1">
    <property type="protein sequence ID" value="ENSSFAP00005016357.1"/>
    <property type="gene ID" value="ENSSFAG00005008689.1"/>
</dbReference>
<evidence type="ECO:0000256" key="1">
    <source>
        <dbReference type="ARBA" id="ARBA00004236"/>
    </source>
</evidence>
<reference evidence="10" key="2">
    <citation type="submission" date="2025-08" db="UniProtKB">
        <authorList>
            <consortium name="Ensembl"/>
        </authorList>
    </citation>
    <scope>IDENTIFICATION</scope>
</reference>
<dbReference type="OMA" id="VFYAAMI"/>
<dbReference type="Proteomes" id="UP000472267">
    <property type="component" value="Chromosome 17"/>
</dbReference>
<evidence type="ECO:0000256" key="6">
    <source>
        <dbReference type="ARBA" id="ARBA00023136"/>
    </source>
</evidence>
<evidence type="ECO:0008006" key="12">
    <source>
        <dbReference type="Google" id="ProtNLM"/>
    </source>
</evidence>
<reference evidence="10" key="1">
    <citation type="submission" date="2019-06" db="EMBL/GenBank/DDBJ databases">
        <authorList>
            <consortium name="Wellcome Sanger Institute Data Sharing"/>
        </authorList>
    </citation>
    <scope>NUCLEOTIDE SEQUENCE [LARGE SCALE GENOMIC DNA]</scope>
</reference>
<evidence type="ECO:0000256" key="8">
    <source>
        <dbReference type="SAM" id="MobiDB-lite"/>
    </source>
</evidence>
<feature type="coiled-coil region" evidence="7">
    <location>
        <begin position="296"/>
        <end position="362"/>
    </location>
</feature>
<protein>
    <recommendedName>
        <fullName evidence="12">Cytoskeleton-associated protein 4</fullName>
    </recommendedName>
</protein>
<comment type="subcellular location">
    <subcellularLocation>
        <location evidence="1">Cell membrane</location>
    </subcellularLocation>
    <subcellularLocation>
        <location evidence="2">Cytoplasm</location>
    </subcellularLocation>
</comment>
<dbReference type="InParanoid" id="A0A672GDK5"/>
<keyword evidence="4" id="KW-0963">Cytoplasm</keyword>
<dbReference type="RefSeq" id="XP_029969315.1">
    <property type="nucleotide sequence ID" value="XM_030113455.1"/>
</dbReference>
<proteinExistence type="predicted"/>
<feature type="region of interest" description="Disordered" evidence="8">
    <location>
        <begin position="1"/>
        <end position="42"/>
    </location>
</feature>
<dbReference type="GO" id="GO:0005737">
    <property type="term" value="C:cytoplasm"/>
    <property type="evidence" value="ECO:0007669"/>
    <property type="project" value="UniProtKB-SubCell"/>
</dbReference>
<feature type="compositionally biased region" description="Low complexity" evidence="8">
    <location>
        <begin position="26"/>
        <end position="42"/>
    </location>
</feature>
<feature type="transmembrane region" description="Helical" evidence="9">
    <location>
        <begin position="47"/>
        <end position="69"/>
    </location>
</feature>
<evidence type="ECO:0000313" key="11">
    <source>
        <dbReference type="Proteomes" id="UP000472267"/>
    </source>
</evidence>
<sequence length="481" mass="51194">MPSKNRQKSGDKSAPIVEDAPKKSPKSSSSNGVSGPSPQGPRSGSCLGILANTLFYVAFIGAAGFAAFYSQQVVEEMRQSNAKNAQSAQRNAELGSKVESIVEQVASLKSVVDGLESSLGITRVELEGAVSRMKRGEADTRKVEEALQKLQNNLLKDLSDGITEVKESREKDFSSLERIVEERLADVSQSITASMAEFTEAQGEARSQLDDLKARLGDMEDPALIKQELAAIAETVADIKTAGDAGDSLAAALTAQISAVRDELQTRNGEVASLSEEVESVRSVLQTTTGALRNSLSAAETEIQTLRAKTETLESGVEEAAVAARAAERQVEEVGSQAQRRSEELEARLKSSEESADSLSADLSSRAQSLLAKFNAHESILATQGELVEKLQADLERQVEAARGQDASEVEDLKRRLAALEENGGGGGGARAEQLESLRSAVAGLQGRAEKLESHDRAIASLQDALQKTTQTLASLSKKKK</sequence>
<accession>A0A672GDK5</accession>
<keyword evidence="3" id="KW-1003">Cell membrane</keyword>
<dbReference type="PANTHER" id="PTHR45161:SF1">
    <property type="entry name" value="CYTOSKELETON-ASSOCIATED PROTEIN 4"/>
    <property type="match status" value="1"/>
</dbReference>
<evidence type="ECO:0000256" key="9">
    <source>
        <dbReference type="SAM" id="Phobius"/>
    </source>
</evidence>